<comment type="caution">
    <text evidence="6">The sequence shown here is derived from an EMBL/GenBank/DDBJ whole genome shotgun (WGS) entry which is preliminary data.</text>
</comment>
<comment type="subcellular location">
    <subcellularLocation>
        <location evidence="1">Nucleus</location>
    </subcellularLocation>
</comment>
<accession>A0A1R1XPW8</accession>
<dbReference type="GO" id="GO:0030896">
    <property type="term" value="C:checkpoint clamp complex"/>
    <property type="evidence" value="ECO:0007669"/>
    <property type="project" value="TreeGrafter"/>
</dbReference>
<keyword evidence="7" id="KW-1185">Reference proteome</keyword>
<keyword evidence="5" id="KW-0539">Nucleus</keyword>
<organism evidence="6 7">
    <name type="scientific">Smittium culicis</name>
    <dbReference type="NCBI Taxonomy" id="133412"/>
    <lineage>
        <taxon>Eukaryota</taxon>
        <taxon>Fungi</taxon>
        <taxon>Fungi incertae sedis</taxon>
        <taxon>Zoopagomycota</taxon>
        <taxon>Kickxellomycotina</taxon>
        <taxon>Harpellomycetes</taxon>
        <taxon>Harpellales</taxon>
        <taxon>Legeriomycetaceae</taxon>
        <taxon>Smittium</taxon>
    </lineage>
</organism>
<evidence type="ECO:0000256" key="2">
    <source>
        <dbReference type="ARBA" id="ARBA00010991"/>
    </source>
</evidence>
<evidence type="ECO:0000313" key="6">
    <source>
        <dbReference type="EMBL" id="OMJ16697.1"/>
    </source>
</evidence>
<dbReference type="PANTHER" id="PTHR10870:SF0">
    <property type="entry name" value="CELL CYCLE CHECKPOINT PROTEIN RAD1"/>
    <property type="match status" value="1"/>
</dbReference>
<dbReference type="Proteomes" id="UP000187429">
    <property type="component" value="Unassembled WGS sequence"/>
</dbReference>
<gene>
    <name evidence="6" type="ORF">AYI69_g7732</name>
</gene>
<evidence type="ECO:0000313" key="7">
    <source>
        <dbReference type="Proteomes" id="UP000187429"/>
    </source>
</evidence>
<reference evidence="7" key="1">
    <citation type="submission" date="2017-01" db="EMBL/GenBank/DDBJ databases">
        <authorList>
            <person name="Wang Y."/>
            <person name="White M."/>
            <person name="Kvist S."/>
            <person name="Moncalvo J.-M."/>
        </authorList>
    </citation>
    <scope>NUCLEOTIDE SEQUENCE [LARGE SCALE GENOMIC DNA]</scope>
    <source>
        <strain evidence="7">ID-206-W2</strain>
    </source>
</reference>
<dbReference type="PANTHER" id="PTHR10870">
    <property type="entry name" value="CELL CYCLE CHECKPOINT PROTEIN RAD1"/>
    <property type="match status" value="1"/>
</dbReference>
<dbReference type="AlphaFoldDB" id="A0A1R1XPW8"/>
<dbReference type="OrthoDB" id="5581405at2759"/>
<dbReference type="Gene3D" id="3.70.10.10">
    <property type="match status" value="1"/>
</dbReference>
<dbReference type="InterPro" id="IPR003021">
    <property type="entry name" value="Rad1_Rec1_Rad17"/>
</dbReference>
<protein>
    <submittedName>
        <fullName evidence="6">Cell cycle checkpoint protein RAD1</fullName>
    </submittedName>
</protein>
<keyword evidence="4" id="KW-0234">DNA repair</keyword>
<evidence type="ECO:0000256" key="3">
    <source>
        <dbReference type="ARBA" id="ARBA00022763"/>
    </source>
</evidence>
<proteinExistence type="inferred from homology"/>
<dbReference type="GO" id="GO:0006281">
    <property type="term" value="P:DNA repair"/>
    <property type="evidence" value="ECO:0007669"/>
    <property type="project" value="UniProtKB-KW"/>
</dbReference>
<dbReference type="EMBL" id="LSSM01003818">
    <property type="protein sequence ID" value="OMJ16697.1"/>
    <property type="molecule type" value="Genomic_DNA"/>
</dbReference>
<dbReference type="GO" id="GO:0000077">
    <property type="term" value="P:DNA damage checkpoint signaling"/>
    <property type="evidence" value="ECO:0007669"/>
    <property type="project" value="InterPro"/>
</dbReference>
<keyword evidence="3" id="KW-0227">DNA damage</keyword>
<dbReference type="Pfam" id="PF02144">
    <property type="entry name" value="Rad1"/>
    <property type="match status" value="1"/>
</dbReference>
<evidence type="ECO:0000256" key="5">
    <source>
        <dbReference type="ARBA" id="ARBA00023242"/>
    </source>
</evidence>
<evidence type="ECO:0000256" key="1">
    <source>
        <dbReference type="ARBA" id="ARBA00004123"/>
    </source>
</evidence>
<evidence type="ECO:0000256" key="4">
    <source>
        <dbReference type="ARBA" id="ARBA00023204"/>
    </source>
</evidence>
<name>A0A1R1XPW8_9FUNG</name>
<comment type="similarity">
    <text evidence="2">Belongs to the rad1 family.</text>
</comment>
<sequence>MSSTNTLQPSSNEDANGGNKSNTVVRFAYSKKSSDFELMLEDNGVISICRLATLEPDFFNDLDFSNSPVVQMVILKSEWLQDAFEDIDSDGEIITFSILNSSPILKLVSQSSNGSTEVQTVADPEMQKRAQPVVKNQNIHQPGWFPSPPVQDIYRRHIVVRQLCVCASPARITFF</sequence>